<dbReference type="Pfam" id="PF03171">
    <property type="entry name" value="2OG-FeII_Oxy"/>
    <property type="match status" value="1"/>
</dbReference>
<reference evidence="4 5" key="1">
    <citation type="journal article" date="2015" name="Genome Biol. Evol.">
        <title>Comparative Genomics of a Bacterivorous Green Alga Reveals Evolutionary Causalities and Consequences of Phago-Mixotrophic Mode of Nutrition.</title>
        <authorList>
            <person name="Burns J.A."/>
            <person name="Paasch A."/>
            <person name="Narechania A."/>
            <person name="Kim E."/>
        </authorList>
    </citation>
    <scope>NUCLEOTIDE SEQUENCE [LARGE SCALE GENOMIC DNA]</scope>
    <source>
        <strain evidence="4">PLY_AMNH</strain>
    </source>
</reference>
<accession>A0AAE0CEL7</accession>
<dbReference type="SUPFAM" id="SSF51197">
    <property type="entry name" value="Clavaminate synthase-like"/>
    <property type="match status" value="1"/>
</dbReference>
<reference evidence="4" key="2">
    <citation type="submission" date="2023-06" db="EMBL/GenBank/DDBJ databases">
        <title>Long-read-based genome assembly of the green algal bacterivore Cymbomonas tetramitiformis.</title>
        <authorList>
            <person name="Gyaltshen Y."/>
            <person name="Rozenberg A."/>
            <person name="Paasch A."/>
            <person name="Burns J.A."/>
            <person name="Warring S."/>
            <person name="Larson R."/>
            <person name="Maurer-Alcala X."/>
            <person name="Dacks J."/>
            <person name="Kim E."/>
        </authorList>
    </citation>
    <scope>NUCLEOTIDE SEQUENCE</scope>
    <source>
        <strain evidence="4">PLY_AMNH</strain>
    </source>
</reference>
<evidence type="ECO:0000256" key="1">
    <source>
        <dbReference type="RuleBase" id="RU003682"/>
    </source>
</evidence>
<dbReference type="PANTHER" id="PTHR47990">
    <property type="entry name" value="2-OXOGLUTARATE (2OG) AND FE(II)-DEPENDENT OXYGENASE SUPERFAMILY PROTEIN-RELATED"/>
    <property type="match status" value="1"/>
</dbReference>
<dbReference type="Gene3D" id="2.60.120.330">
    <property type="entry name" value="B-lactam Antibiotic, Isopenicillin N Synthase, Chain"/>
    <property type="match status" value="1"/>
</dbReference>
<dbReference type="InterPro" id="IPR005123">
    <property type="entry name" value="Oxoglu/Fe-dep_dioxygenase_dom"/>
</dbReference>
<sequence>MSPSHQIIWYRFGLGSSFSFCKSAVFTFGTRRLPVILESTSTLRNLEKIIRGPDRRHIVSAKPTKLAPLYAVHALLRAVLITSECNSFEGIRGTDDFVVEDSRSPETKTRALSVADSQEFIGEKFWSKLQCVDFHDPQAPETFAKSLKETGFAVLVTHPLTPGLVDDVYAEWREFLTQCADPDRPDLRENYLYDSETQAGYFPMDISETAKGSTQKDLKQFFQLYFPNGSYPDEVSDKARQLFHEMHSLGRTLLQWIDDGMDEKVKAGLPCDLADALSYENTMLRILHYPSYREEEKPKGAVRAAAHEDINLITVLPSGSSRGLQVWSKEDECWYEVPCHTQSIVVNIGDMLQEMTGGDYVATTHRVVKLDDEVGGTDRMSCPCFLHPHADVYLSDKYPTSRKFLLERLSELGVI</sequence>
<protein>
    <recommendedName>
        <fullName evidence="2">Fe2OG dioxygenase domain-containing protein</fullName>
    </recommendedName>
</protein>
<feature type="domain" description="Fe2OG dioxygenase" evidence="2">
    <location>
        <begin position="279"/>
        <end position="388"/>
    </location>
</feature>
<keyword evidence="1" id="KW-0479">Metal-binding</keyword>
<dbReference type="PROSITE" id="PS51471">
    <property type="entry name" value="FE2OG_OXY"/>
    <property type="match status" value="1"/>
</dbReference>
<comment type="caution">
    <text evidence="4">The sequence shown here is derived from an EMBL/GenBank/DDBJ whole genome shotgun (WGS) entry which is preliminary data.</text>
</comment>
<evidence type="ECO:0000313" key="3">
    <source>
        <dbReference type="EMBL" id="KAK3243894.1"/>
    </source>
</evidence>
<organism evidence="4 5">
    <name type="scientific">Cymbomonas tetramitiformis</name>
    <dbReference type="NCBI Taxonomy" id="36881"/>
    <lineage>
        <taxon>Eukaryota</taxon>
        <taxon>Viridiplantae</taxon>
        <taxon>Chlorophyta</taxon>
        <taxon>Pyramimonadophyceae</taxon>
        <taxon>Pyramimonadales</taxon>
        <taxon>Pyramimonadaceae</taxon>
        <taxon>Cymbomonas</taxon>
    </lineage>
</organism>
<dbReference type="GO" id="GO:0016491">
    <property type="term" value="F:oxidoreductase activity"/>
    <property type="evidence" value="ECO:0007669"/>
    <property type="project" value="UniProtKB-KW"/>
</dbReference>
<dbReference type="GO" id="GO:0046872">
    <property type="term" value="F:metal ion binding"/>
    <property type="evidence" value="ECO:0007669"/>
    <property type="project" value="UniProtKB-KW"/>
</dbReference>
<comment type="similarity">
    <text evidence="1">Belongs to the iron/ascorbate-dependent oxidoreductase family.</text>
</comment>
<dbReference type="EMBL" id="LGRX02032577">
    <property type="protein sequence ID" value="KAK3243894.1"/>
    <property type="molecule type" value="Genomic_DNA"/>
</dbReference>
<evidence type="ECO:0000313" key="5">
    <source>
        <dbReference type="Proteomes" id="UP001190700"/>
    </source>
</evidence>
<keyword evidence="1" id="KW-0560">Oxidoreductase</keyword>
<dbReference type="EMBL" id="LGRX02025125">
    <property type="protein sequence ID" value="KAK3252859.1"/>
    <property type="molecule type" value="Genomic_DNA"/>
</dbReference>
<proteinExistence type="inferred from homology"/>
<evidence type="ECO:0000259" key="2">
    <source>
        <dbReference type="PROSITE" id="PS51471"/>
    </source>
</evidence>
<evidence type="ECO:0000313" key="4">
    <source>
        <dbReference type="EMBL" id="KAK3252859.1"/>
    </source>
</evidence>
<keyword evidence="5" id="KW-1185">Reference proteome</keyword>
<gene>
    <name evidence="4" type="ORF">CYMTET_37866</name>
    <name evidence="3" type="ORF">CYMTET_46470</name>
</gene>
<dbReference type="Proteomes" id="UP001190700">
    <property type="component" value="Unassembled WGS sequence"/>
</dbReference>
<name>A0AAE0CEL7_9CHLO</name>
<keyword evidence="1" id="KW-0408">Iron</keyword>
<dbReference type="InterPro" id="IPR050231">
    <property type="entry name" value="Iron_ascorbate_oxido_reductase"/>
</dbReference>
<dbReference type="InterPro" id="IPR027443">
    <property type="entry name" value="IPNS-like_sf"/>
</dbReference>
<dbReference type="InterPro" id="IPR044861">
    <property type="entry name" value="IPNS-like_FE2OG_OXY"/>
</dbReference>
<dbReference type="AlphaFoldDB" id="A0AAE0CEL7"/>